<evidence type="ECO:0000256" key="1">
    <source>
        <dbReference type="SAM" id="MobiDB-lite"/>
    </source>
</evidence>
<dbReference type="OrthoDB" id="422540at2759"/>
<feature type="domain" description="Integrase catalytic" evidence="2">
    <location>
        <begin position="109"/>
        <end position="276"/>
    </location>
</feature>
<feature type="compositionally biased region" description="Low complexity" evidence="1">
    <location>
        <begin position="51"/>
        <end position="63"/>
    </location>
</feature>
<accession>A0A2J7Q7Z7</accession>
<dbReference type="InterPro" id="IPR001584">
    <property type="entry name" value="Integrase_cat-core"/>
</dbReference>
<protein>
    <recommendedName>
        <fullName evidence="2">Integrase catalytic domain-containing protein</fullName>
    </recommendedName>
</protein>
<dbReference type="Pfam" id="PF00665">
    <property type="entry name" value="rve"/>
    <property type="match status" value="1"/>
</dbReference>
<dbReference type="GO" id="GO:0003676">
    <property type="term" value="F:nucleic acid binding"/>
    <property type="evidence" value="ECO:0007669"/>
    <property type="project" value="InterPro"/>
</dbReference>
<dbReference type="AlphaFoldDB" id="A0A2J7Q7Z7"/>
<organism evidence="3 4">
    <name type="scientific">Cryptotermes secundus</name>
    <dbReference type="NCBI Taxonomy" id="105785"/>
    <lineage>
        <taxon>Eukaryota</taxon>
        <taxon>Metazoa</taxon>
        <taxon>Ecdysozoa</taxon>
        <taxon>Arthropoda</taxon>
        <taxon>Hexapoda</taxon>
        <taxon>Insecta</taxon>
        <taxon>Pterygota</taxon>
        <taxon>Neoptera</taxon>
        <taxon>Polyneoptera</taxon>
        <taxon>Dictyoptera</taxon>
        <taxon>Blattodea</taxon>
        <taxon>Blattoidea</taxon>
        <taxon>Termitoidae</taxon>
        <taxon>Kalotermitidae</taxon>
        <taxon>Cryptotermitinae</taxon>
        <taxon>Cryptotermes</taxon>
    </lineage>
</organism>
<dbReference type="InterPro" id="IPR012337">
    <property type="entry name" value="RNaseH-like_sf"/>
</dbReference>
<evidence type="ECO:0000313" key="3">
    <source>
        <dbReference type="EMBL" id="PNF24695.1"/>
    </source>
</evidence>
<feature type="region of interest" description="Disordered" evidence="1">
    <location>
        <begin position="51"/>
        <end position="72"/>
    </location>
</feature>
<dbReference type="Proteomes" id="UP000235965">
    <property type="component" value="Unassembled WGS sequence"/>
</dbReference>
<dbReference type="EMBL" id="NEVH01017000">
    <property type="protein sequence ID" value="PNF24695.1"/>
    <property type="molecule type" value="Genomic_DNA"/>
</dbReference>
<evidence type="ECO:0000259" key="2">
    <source>
        <dbReference type="PROSITE" id="PS50994"/>
    </source>
</evidence>
<proteinExistence type="predicted"/>
<dbReference type="FunFam" id="3.30.420.10:FF:000032">
    <property type="entry name" value="Retrovirus-related Pol polyprotein from transposon 297-like Protein"/>
    <property type="match status" value="1"/>
</dbReference>
<dbReference type="PROSITE" id="PS50994">
    <property type="entry name" value="INTEGRASE"/>
    <property type="match status" value="1"/>
</dbReference>
<dbReference type="PANTHER" id="PTHR38681:SF1">
    <property type="entry name" value="RETROVIRUS-RELATED POL POLYPROTEIN FROM TRANSPOSON 412-LIKE PROTEIN"/>
    <property type="match status" value="1"/>
</dbReference>
<dbReference type="GO" id="GO:0015074">
    <property type="term" value="P:DNA integration"/>
    <property type="evidence" value="ECO:0007669"/>
    <property type="project" value="InterPro"/>
</dbReference>
<keyword evidence="4" id="KW-1185">Reference proteome</keyword>
<dbReference type="Gene3D" id="3.30.420.10">
    <property type="entry name" value="Ribonuclease H-like superfamily/Ribonuclease H"/>
    <property type="match status" value="1"/>
</dbReference>
<evidence type="ECO:0000313" key="4">
    <source>
        <dbReference type="Proteomes" id="UP000235965"/>
    </source>
</evidence>
<dbReference type="InParanoid" id="A0A2J7Q7Z7"/>
<dbReference type="STRING" id="105785.A0A2J7Q7Z7"/>
<comment type="caution">
    <text evidence="3">The sequence shown here is derived from an EMBL/GenBank/DDBJ whole genome shotgun (WGS) entry which is preliminary data.</text>
</comment>
<dbReference type="PANTHER" id="PTHR38681">
    <property type="entry name" value="RETROVIRUS-RELATED POL POLYPROTEIN FROM TRANSPOSON 412-LIKE PROTEIN-RELATED"/>
    <property type="match status" value="1"/>
</dbReference>
<name>A0A2J7Q7Z7_9NEOP</name>
<gene>
    <name evidence="3" type="ORF">B7P43_G17564</name>
</gene>
<reference evidence="3 4" key="1">
    <citation type="submission" date="2017-12" db="EMBL/GenBank/DDBJ databases">
        <title>Hemimetabolous genomes reveal molecular basis of termite eusociality.</title>
        <authorList>
            <person name="Harrison M.C."/>
            <person name="Jongepier E."/>
            <person name="Robertson H.M."/>
            <person name="Arning N."/>
            <person name="Bitard-Feildel T."/>
            <person name="Chao H."/>
            <person name="Childers C.P."/>
            <person name="Dinh H."/>
            <person name="Doddapaneni H."/>
            <person name="Dugan S."/>
            <person name="Gowin J."/>
            <person name="Greiner C."/>
            <person name="Han Y."/>
            <person name="Hu H."/>
            <person name="Hughes D.S.T."/>
            <person name="Huylmans A.-K."/>
            <person name="Kemena C."/>
            <person name="Kremer L.P.M."/>
            <person name="Lee S.L."/>
            <person name="Lopez-Ezquerra A."/>
            <person name="Mallet L."/>
            <person name="Monroy-Kuhn J.M."/>
            <person name="Moser A."/>
            <person name="Murali S.C."/>
            <person name="Muzny D.M."/>
            <person name="Otani S."/>
            <person name="Piulachs M.-D."/>
            <person name="Poelchau M."/>
            <person name="Qu J."/>
            <person name="Schaub F."/>
            <person name="Wada-Katsumata A."/>
            <person name="Worley K.C."/>
            <person name="Xie Q."/>
            <person name="Ylla G."/>
            <person name="Poulsen M."/>
            <person name="Gibbs R.A."/>
            <person name="Schal C."/>
            <person name="Richards S."/>
            <person name="Belles X."/>
            <person name="Korb J."/>
            <person name="Bornberg-Bauer E."/>
        </authorList>
    </citation>
    <scope>NUCLEOTIDE SEQUENCE [LARGE SCALE GENOMIC DNA]</scope>
    <source>
        <tissue evidence="3">Whole body</tissue>
    </source>
</reference>
<dbReference type="SUPFAM" id="SSF53098">
    <property type="entry name" value="Ribonuclease H-like"/>
    <property type="match status" value="1"/>
</dbReference>
<dbReference type="InterPro" id="IPR036397">
    <property type="entry name" value="RNaseH_sf"/>
</dbReference>
<sequence>MLTPAVQPSGLRLPVHNRHLTHLWTGQRCRRRPLVSSPEISAVRYGASTAPSVPVRPRSVAPRHQSNSEAGRTAIRVARRSEGLPHLGTCLPVLSALQSLPSHTYSTGRLYTPAARFRHVHIDLVGPLPTSAGYAYCLTAVDRFTRWPEVVPIPDITADTVARAPLTGWISRFCCPQTITTDQGRQFESQLFQSLARLCGIQLSRTTAHLPAANGIVERFHRTLKAAIMCHADQQWTETLPLVLLGIRTAFKEDLQASVAIENTYSGPYEVLSRREKTLQLLVQRPP</sequence>